<name>A0A2T0BGR9_9CLOT</name>
<dbReference type="RefSeq" id="WP_106059266.1">
    <property type="nucleotide sequence ID" value="NZ_PVXQ01000010.1"/>
</dbReference>
<dbReference type="SUPFAM" id="SSF53300">
    <property type="entry name" value="vWA-like"/>
    <property type="match status" value="1"/>
</dbReference>
<evidence type="ECO:0000259" key="1">
    <source>
        <dbReference type="Pfam" id="PF09967"/>
    </source>
</evidence>
<dbReference type="PANTHER" id="PTHR38730:SF1">
    <property type="entry name" value="SLL7028 PROTEIN"/>
    <property type="match status" value="1"/>
</dbReference>
<dbReference type="PANTHER" id="PTHR38730">
    <property type="entry name" value="SLL7028 PROTEIN"/>
    <property type="match status" value="1"/>
</dbReference>
<dbReference type="EMBL" id="PVXQ01000010">
    <property type="protein sequence ID" value="PRR83022.1"/>
    <property type="molecule type" value="Genomic_DNA"/>
</dbReference>
<dbReference type="OrthoDB" id="9809307at2"/>
<evidence type="ECO:0000313" key="3">
    <source>
        <dbReference type="EMBL" id="PRR83022.1"/>
    </source>
</evidence>
<gene>
    <name evidence="3" type="ORF">CLVI_12710</name>
</gene>
<dbReference type="Pfam" id="PF09967">
    <property type="entry name" value="DUF2201"/>
    <property type="match status" value="1"/>
</dbReference>
<sequence length="445" mass="51514">MFNDKREYLFKIAFDIEFQEEITGEFKRDFFKLVSDVIINMEDGEDSFFGSFMLKIERDIRLDISWPLSTIPKANGFLMYFNPILFLQNTKKEMVALFKHEIYHMMYSHYKRVNQLKNSYNNEAISLAIDISVNQFIKNMPTEAKGIDGLSRELNIELKANRTIEEYARLIQKAFNSRPNRKIGQDDDSTDIVKKIDNNKAHKLWEEIDIEEKTIEGNLKKIALGSDDTNAPEDLLKIVMSLKGREELSWQELLKRMIPSIRTGHKKTITRRDRRQPERVDLRGKLPNAIPEIIVAIDISASMTDDDIKKIMIELLAITKNNNGKITVIECDSEIKRIYPLRSPKDIKKRVTNNGSTAFSPVFEFLKEKNLRDNILIYFTDGVGEDELTCRVVSREVLWVLMGDNKLSLKGPFGKIRRIKSSSPVGEGKSAALNMIREVIHDWAR</sequence>
<proteinExistence type="predicted"/>
<reference evidence="3 4" key="1">
    <citation type="submission" date="2018-03" db="EMBL/GenBank/DDBJ databases">
        <title>Genome sequence of Clostridium vincentii DSM 10228.</title>
        <authorList>
            <person name="Poehlein A."/>
            <person name="Daniel R."/>
        </authorList>
    </citation>
    <scope>NUCLEOTIDE SEQUENCE [LARGE SCALE GENOMIC DNA]</scope>
    <source>
        <strain evidence="3 4">DSM 10228</strain>
    </source>
</reference>
<dbReference type="AlphaFoldDB" id="A0A2T0BGR9"/>
<dbReference type="InterPro" id="IPR025154">
    <property type="entry name" value="Put_metallopeptidase_dom"/>
</dbReference>
<feature type="domain" description="VWA-like" evidence="1">
    <location>
        <begin position="293"/>
        <end position="419"/>
    </location>
</feature>
<dbReference type="InterPro" id="IPR018698">
    <property type="entry name" value="VWA-like_dom"/>
</dbReference>
<protein>
    <recommendedName>
        <fullName evidence="5">VWA-like domain-containing protein</fullName>
    </recommendedName>
</protein>
<feature type="domain" description="Putative metallopeptidase" evidence="2">
    <location>
        <begin position="73"/>
        <end position="258"/>
    </location>
</feature>
<evidence type="ECO:0000313" key="4">
    <source>
        <dbReference type="Proteomes" id="UP000239471"/>
    </source>
</evidence>
<evidence type="ECO:0000259" key="2">
    <source>
        <dbReference type="Pfam" id="PF13203"/>
    </source>
</evidence>
<organism evidence="3 4">
    <name type="scientific">Clostridium vincentii</name>
    <dbReference type="NCBI Taxonomy" id="52704"/>
    <lineage>
        <taxon>Bacteria</taxon>
        <taxon>Bacillati</taxon>
        <taxon>Bacillota</taxon>
        <taxon>Clostridia</taxon>
        <taxon>Eubacteriales</taxon>
        <taxon>Clostridiaceae</taxon>
        <taxon>Clostridium</taxon>
    </lineage>
</organism>
<dbReference type="Pfam" id="PF13203">
    <property type="entry name" value="DUF2201_N"/>
    <property type="match status" value="1"/>
</dbReference>
<comment type="caution">
    <text evidence="3">The sequence shown here is derived from an EMBL/GenBank/DDBJ whole genome shotgun (WGS) entry which is preliminary data.</text>
</comment>
<evidence type="ECO:0008006" key="5">
    <source>
        <dbReference type="Google" id="ProtNLM"/>
    </source>
</evidence>
<dbReference type="InterPro" id="IPR036465">
    <property type="entry name" value="vWFA_dom_sf"/>
</dbReference>
<dbReference type="Proteomes" id="UP000239471">
    <property type="component" value="Unassembled WGS sequence"/>
</dbReference>
<keyword evidence="4" id="KW-1185">Reference proteome</keyword>
<accession>A0A2T0BGR9</accession>